<evidence type="ECO:0000313" key="2">
    <source>
        <dbReference type="EMBL" id="CAD8691577.1"/>
    </source>
</evidence>
<evidence type="ECO:0000256" key="1">
    <source>
        <dbReference type="SAM" id="Phobius"/>
    </source>
</evidence>
<dbReference type="PANTHER" id="PTHR35302">
    <property type="match status" value="1"/>
</dbReference>
<dbReference type="InterPro" id="IPR021919">
    <property type="entry name" value="CCB1"/>
</dbReference>
<reference evidence="2" key="1">
    <citation type="submission" date="2021-01" db="EMBL/GenBank/DDBJ databases">
        <authorList>
            <person name="Corre E."/>
            <person name="Pelletier E."/>
            <person name="Niang G."/>
            <person name="Scheremetjew M."/>
            <person name="Finn R."/>
            <person name="Kale V."/>
            <person name="Holt S."/>
            <person name="Cochrane G."/>
            <person name="Meng A."/>
            <person name="Brown T."/>
            <person name="Cohen L."/>
        </authorList>
    </citation>
    <scope>NUCLEOTIDE SEQUENCE</scope>
    <source>
        <strain evidence="2">SAG 11-49</strain>
    </source>
</reference>
<keyword evidence="1" id="KW-0472">Membrane</keyword>
<dbReference type="Pfam" id="PF12046">
    <property type="entry name" value="CCB1"/>
    <property type="match status" value="1"/>
</dbReference>
<sequence length="271" mass="30171">MLQMNKATVGLRARHSCVPFTASSKAPRIVCAASKPQMECKPVIKKQPVVDASAAFMMSFGIFVATEYPAMAATLEPTNPFAGVQANSLYVTLALFLMSVPGIWSQVKRAPKANKKRKTYEVAGPAKADAMPLKERAKQIVTYFKRYNYEVKEMGEVIVFKGLYAADRGQAAAVTFYTFVGMASVALVMSLLVPQVGNWWYGLTLLSPAAWFYYFQKGTREEEVRIKMVTADDEQTTDITIEADIEEIDRFRKELGLVEKGMVYVKGLLEN</sequence>
<keyword evidence="1" id="KW-1133">Transmembrane helix</keyword>
<name>A0A7S0S0U4_9CHLO</name>
<dbReference type="PANTHER" id="PTHR35302:SF1">
    <property type="entry name" value="PROTEIN COFACTOR ASSEMBLY OF COMPLEX C SUBUNIT B CCB1, CHLOROPLASTIC"/>
    <property type="match status" value="1"/>
</dbReference>
<gene>
    <name evidence="2" type="ORF">CLEI1391_LOCUS15760</name>
</gene>
<dbReference type="EMBL" id="HBFB01028151">
    <property type="protein sequence ID" value="CAD8691577.1"/>
    <property type="molecule type" value="Transcribed_RNA"/>
</dbReference>
<feature type="transmembrane region" description="Helical" evidence="1">
    <location>
        <begin position="199"/>
        <end position="215"/>
    </location>
</feature>
<feature type="transmembrane region" description="Helical" evidence="1">
    <location>
        <begin position="171"/>
        <end position="193"/>
    </location>
</feature>
<feature type="transmembrane region" description="Helical" evidence="1">
    <location>
        <begin position="88"/>
        <end position="107"/>
    </location>
</feature>
<protein>
    <submittedName>
        <fullName evidence="2">Uncharacterized protein</fullName>
    </submittedName>
</protein>
<proteinExistence type="predicted"/>
<accession>A0A7S0S0U4</accession>
<dbReference type="AlphaFoldDB" id="A0A7S0S0U4"/>
<organism evidence="2">
    <name type="scientific">Chlamydomonas leiostraca</name>
    <dbReference type="NCBI Taxonomy" id="1034604"/>
    <lineage>
        <taxon>Eukaryota</taxon>
        <taxon>Viridiplantae</taxon>
        <taxon>Chlorophyta</taxon>
        <taxon>core chlorophytes</taxon>
        <taxon>Chlorophyceae</taxon>
        <taxon>CS clade</taxon>
        <taxon>Chlamydomonadales</taxon>
        <taxon>Chlamydomonadaceae</taxon>
        <taxon>Chlamydomonas</taxon>
    </lineage>
</organism>
<keyword evidence="1" id="KW-0812">Transmembrane</keyword>
<feature type="transmembrane region" description="Helical" evidence="1">
    <location>
        <begin position="48"/>
        <end position="68"/>
    </location>
</feature>